<evidence type="ECO:0000256" key="9">
    <source>
        <dbReference type="ARBA" id="ARBA00023237"/>
    </source>
</evidence>
<evidence type="ECO:0000256" key="1">
    <source>
        <dbReference type="ARBA" id="ARBA00004571"/>
    </source>
</evidence>
<dbReference type="CDD" id="cd01347">
    <property type="entry name" value="ligand_gated_channel"/>
    <property type="match status" value="1"/>
</dbReference>
<dbReference type="Gene3D" id="2.60.40.1120">
    <property type="entry name" value="Carboxypeptidase-like, regulatory domain"/>
    <property type="match status" value="1"/>
</dbReference>
<evidence type="ECO:0000256" key="2">
    <source>
        <dbReference type="ARBA" id="ARBA00022448"/>
    </source>
</evidence>
<dbReference type="InterPro" id="IPR037066">
    <property type="entry name" value="Plug_dom_sf"/>
</dbReference>
<dbReference type="InterPro" id="IPR000531">
    <property type="entry name" value="Beta-barrel_TonB"/>
</dbReference>
<dbReference type="Pfam" id="PF00593">
    <property type="entry name" value="TonB_dep_Rec_b-barrel"/>
    <property type="match status" value="1"/>
</dbReference>
<reference evidence="14 15" key="1">
    <citation type="submission" date="2020-08" db="EMBL/GenBank/DDBJ databases">
        <title>Genomic Encyclopedia of Type Strains, Phase IV (KMG-IV): sequencing the most valuable type-strain genomes for metagenomic binning, comparative biology and taxonomic classification.</title>
        <authorList>
            <person name="Goeker M."/>
        </authorList>
    </citation>
    <scope>NUCLEOTIDE SEQUENCE [LARGE SCALE GENOMIC DNA]</scope>
    <source>
        <strain evidence="14 15">DSM 17976</strain>
    </source>
</reference>
<name>A0A7W6EQ55_9BACT</name>
<evidence type="ECO:0000256" key="3">
    <source>
        <dbReference type="ARBA" id="ARBA00022452"/>
    </source>
</evidence>
<evidence type="ECO:0000256" key="6">
    <source>
        <dbReference type="ARBA" id="ARBA00023077"/>
    </source>
</evidence>
<dbReference type="EMBL" id="JACIBY010000003">
    <property type="protein sequence ID" value="MBB3838052.1"/>
    <property type="molecule type" value="Genomic_DNA"/>
</dbReference>
<keyword evidence="8 14" id="KW-0675">Receptor</keyword>
<evidence type="ECO:0000256" key="5">
    <source>
        <dbReference type="ARBA" id="ARBA00022729"/>
    </source>
</evidence>
<dbReference type="GO" id="GO:0009279">
    <property type="term" value="C:cell outer membrane"/>
    <property type="evidence" value="ECO:0007669"/>
    <property type="project" value="UniProtKB-SubCell"/>
</dbReference>
<dbReference type="Pfam" id="PF13715">
    <property type="entry name" value="CarbopepD_reg_2"/>
    <property type="match status" value="1"/>
</dbReference>
<dbReference type="SUPFAM" id="SSF49464">
    <property type="entry name" value="Carboxypeptidase regulatory domain-like"/>
    <property type="match status" value="1"/>
</dbReference>
<dbReference type="AlphaFoldDB" id="A0A7W6EQ55"/>
<evidence type="ECO:0000313" key="15">
    <source>
        <dbReference type="Proteomes" id="UP000541352"/>
    </source>
</evidence>
<feature type="domain" description="TonB-dependent receptor plug" evidence="13">
    <location>
        <begin position="118"/>
        <end position="223"/>
    </location>
</feature>
<dbReference type="RefSeq" id="WP_183973088.1">
    <property type="nucleotide sequence ID" value="NZ_JACIBY010000003.1"/>
</dbReference>
<sequence>MKYLLVGLFWWVNASAFCQTPQGKVFGTVKDASGPIAGATVAVPSTFWGTVTDAKGQFELALPQGKHTISIRFVGLATVQKEVNVENVSIALGEILLTPSTNQLDAVVVTGQFGPQSVRNSVYQIRTISNEQIRLRGATNIQSVLNTELGMRFSNDLTLGTTDVQLMGMSGQNVKILLDGVPMIDRGSTRESLGQIDINIIDRIEIVEGPMSVSYGSDALAGVINIITKKGDEKANLTLTTRVQEETTGRDYQPFAGEGTHNEFLGVAWQKKSWQVSGNFSRNFFGGWQGANTGRKKEWLPKEQYLSTAGIAYRTQKVNVWYRFNGTSETLKSLGDTYINTQTKNLSATDQFYVTYRWFHQAQGEYQVNDKTGLTAAVSFTDYSRQTETTDYDLVRERRTLNLSGSQDKSTFKTTFARLTAQHRFSSHISLQHGFEMNLNSSAGERIQGTPHINEFAYFVSSEFKIGKKINVRPGLRFLKNSVYDAPPVIPSINTKFILTDGLDLRLAYARGFRSPALRELYFTFFDASHSIRGNTNLKAEDSDSFNAFLSYQVIEKPALRLNSTLGGFYNHFNNLISIGTDPTNPAISTYLNIDTFKTTGFTFNNTLFWKNLQGSLGFSHIGRYNSVSESVSSPAFVWSNEVNTNLRYTIPQIATSLSFYYKYTGKLPTYQAVSTENGTIASLAETAAFHMADVTLNKVFFKNYTLVGGVKNLFNVTRLANSAVNTGAGHSSGVSVPMAYGRSFFVGLTAQLSK</sequence>
<dbReference type="Gene3D" id="2.40.170.20">
    <property type="entry name" value="TonB-dependent receptor, beta-barrel domain"/>
    <property type="match status" value="1"/>
</dbReference>
<evidence type="ECO:0000259" key="13">
    <source>
        <dbReference type="Pfam" id="PF07715"/>
    </source>
</evidence>
<evidence type="ECO:0000256" key="8">
    <source>
        <dbReference type="ARBA" id="ARBA00023170"/>
    </source>
</evidence>
<keyword evidence="2 10" id="KW-0813">Transport</keyword>
<dbReference type="InterPro" id="IPR012910">
    <property type="entry name" value="Plug_dom"/>
</dbReference>
<evidence type="ECO:0000256" key="10">
    <source>
        <dbReference type="PROSITE-ProRule" id="PRU01360"/>
    </source>
</evidence>
<keyword evidence="3 10" id="KW-1134">Transmembrane beta strand</keyword>
<evidence type="ECO:0000256" key="4">
    <source>
        <dbReference type="ARBA" id="ARBA00022692"/>
    </source>
</evidence>
<keyword evidence="5" id="KW-0732">Signal</keyword>
<dbReference type="InterPro" id="IPR036942">
    <property type="entry name" value="Beta-barrel_TonB_sf"/>
</dbReference>
<dbReference type="GO" id="GO:0015344">
    <property type="term" value="F:siderophore uptake transmembrane transporter activity"/>
    <property type="evidence" value="ECO:0007669"/>
    <property type="project" value="TreeGrafter"/>
</dbReference>
<protein>
    <submittedName>
        <fullName evidence="14">Outer membrane receptor for ferrienterochelin and colicins</fullName>
    </submittedName>
</protein>
<dbReference type="Proteomes" id="UP000541352">
    <property type="component" value="Unassembled WGS sequence"/>
</dbReference>
<accession>A0A7W6EQ55</accession>
<comment type="caution">
    <text evidence="14">The sequence shown here is derived from an EMBL/GenBank/DDBJ whole genome shotgun (WGS) entry which is preliminary data.</text>
</comment>
<dbReference type="PANTHER" id="PTHR30069">
    <property type="entry name" value="TONB-DEPENDENT OUTER MEMBRANE RECEPTOR"/>
    <property type="match status" value="1"/>
</dbReference>
<dbReference type="SUPFAM" id="SSF56935">
    <property type="entry name" value="Porins"/>
    <property type="match status" value="1"/>
</dbReference>
<keyword evidence="6 11" id="KW-0798">TonB box</keyword>
<feature type="domain" description="TonB-dependent receptor-like beta-barrel" evidence="12">
    <location>
        <begin position="277"/>
        <end position="714"/>
    </location>
</feature>
<dbReference type="PROSITE" id="PS52016">
    <property type="entry name" value="TONB_DEPENDENT_REC_3"/>
    <property type="match status" value="1"/>
</dbReference>
<evidence type="ECO:0000256" key="11">
    <source>
        <dbReference type="RuleBase" id="RU003357"/>
    </source>
</evidence>
<dbReference type="Pfam" id="PF07715">
    <property type="entry name" value="Plug"/>
    <property type="match status" value="1"/>
</dbReference>
<evidence type="ECO:0000256" key="7">
    <source>
        <dbReference type="ARBA" id="ARBA00023136"/>
    </source>
</evidence>
<keyword evidence="15" id="KW-1185">Reference proteome</keyword>
<dbReference type="InterPro" id="IPR008969">
    <property type="entry name" value="CarboxyPept-like_regulatory"/>
</dbReference>
<dbReference type="PANTHER" id="PTHR30069:SF29">
    <property type="entry name" value="HEMOGLOBIN AND HEMOGLOBIN-HAPTOGLOBIN-BINDING PROTEIN 1-RELATED"/>
    <property type="match status" value="1"/>
</dbReference>
<evidence type="ECO:0000259" key="12">
    <source>
        <dbReference type="Pfam" id="PF00593"/>
    </source>
</evidence>
<comment type="similarity">
    <text evidence="10 11">Belongs to the TonB-dependent receptor family.</text>
</comment>
<evidence type="ECO:0000313" key="14">
    <source>
        <dbReference type="EMBL" id="MBB3838052.1"/>
    </source>
</evidence>
<keyword evidence="9 10" id="KW-0998">Cell outer membrane</keyword>
<comment type="subcellular location">
    <subcellularLocation>
        <location evidence="1 10">Cell outer membrane</location>
        <topology evidence="1 10">Multi-pass membrane protein</topology>
    </subcellularLocation>
</comment>
<dbReference type="Gene3D" id="2.170.130.10">
    <property type="entry name" value="TonB-dependent receptor, plug domain"/>
    <property type="match status" value="1"/>
</dbReference>
<gene>
    <name evidence="14" type="ORF">FHS57_002049</name>
</gene>
<dbReference type="InterPro" id="IPR039426">
    <property type="entry name" value="TonB-dep_rcpt-like"/>
</dbReference>
<dbReference type="GO" id="GO:0044718">
    <property type="term" value="P:siderophore transmembrane transport"/>
    <property type="evidence" value="ECO:0007669"/>
    <property type="project" value="TreeGrafter"/>
</dbReference>
<proteinExistence type="inferred from homology"/>
<keyword evidence="4 10" id="KW-0812">Transmembrane</keyword>
<keyword evidence="7 10" id="KW-0472">Membrane</keyword>
<organism evidence="14 15">
    <name type="scientific">Runella defluvii</name>
    <dbReference type="NCBI Taxonomy" id="370973"/>
    <lineage>
        <taxon>Bacteria</taxon>
        <taxon>Pseudomonadati</taxon>
        <taxon>Bacteroidota</taxon>
        <taxon>Cytophagia</taxon>
        <taxon>Cytophagales</taxon>
        <taxon>Spirosomataceae</taxon>
        <taxon>Runella</taxon>
    </lineage>
</organism>